<dbReference type="STRING" id="1435051.BMOU_1125"/>
<dbReference type="Proteomes" id="UP000019155">
    <property type="component" value="Unassembled WGS sequence"/>
</dbReference>
<evidence type="ECO:0000256" key="4">
    <source>
        <dbReference type="ARBA" id="ARBA00022989"/>
    </source>
</evidence>
<feature type="transmembrane region" description="Helical" evidence="6">
    <location>
        <begin position="475"/>
        <end position="494"/>
    </location>
</feature>
<gene>
    <name evidence="8" type="ORF">BMOU_1125</name>
</gene>
<feature type="transmembrane region" description="Helical" evidence="6">
    <location>
        <begin position="339"/>
        <end position="355"/>
    </location>
</feature>
<proteinExistence type="predicted"/>
<name>W4NAD7_9BIFI</name>
<dbReference type="OrthoDB" id="7177610at2"/>
<evidence type="ECO:0000256" key="1">
    <source>
        <dbReference type="ARBA" id="ARBA00004651"/>
    </source>
</evidence>
<sequence>MSRRDQWSEHEQGSKDRRLLPVALLGWSSSFLAHVVFSMVMSEGAHMGLAPIVVVVLVPVLAFTGLVSSRLRGPGGAMLMIRHNGAMVCVAAMLACFSTALTYDLMQWNDVSSVLARRGTTRVTVRLHVTAPAVASDRRSNDCQVDAMLQSVTENHVVRASAGRIRVYADQPDCAMLQQDGVYQLDGMLMPANYGGRPLWLTDAGDVHRIRAPNVTFHLVGVMQRAFFVQTGKLSDQGKVLVPGLTLGILGQDYVPMEDQPDESGIDATYAGRLEDDFRRSGILHLMAVSGGHLAVVAALVRTICAFFVIPRRITATLTALAYIALSCCMFPSDSVSRALLMGLAGAICLFLGRRGQALSTLCWTTLGVLLAKPYMSRSFGFALSCAAVLGIVLFADRITDWLKVILPQFVAQAAGMTIAAQLFTLPLQVLIEPELPVFSIPANLVVSPVVGFATLTGLASLALSWILPDIGFALAWLSGCGTAIMEVVSSHLGSGDHAIVPWTGGIAGALLVLAVESICACTVWLMHRIARHAGTSERGMPGRRLLINPVDRLRMWGERTAVALRSMHWDAGR</sequence>
<evidence type="ECO:0000313" key="9">
    <source>
        <dbReference type="Proteomes" id="UP000019155"/>
    </source>
</evidence>
<keyword evidence="5 6" id="KW-0472">Membrane</keyword>
<evidence type="ECO:0000313" key="8">
    <source>
        <dbReference type="EMBL" id="ETY71625.1"/>
    </source>
</evidence>
<dbReference type="InterPro" id="IPR004477">
    <property type="entry name" value="ComEC_N"/>
</dbReference>
<dbReference type="PANTHER" id="PTHR30619">
    <property type="entry name" value="DNA INTERNALIZATION/COMPETENCE PROTEIN COMEC/REC2"/>
    <property type="match status" value="1"/>
</dbReference>
<comment type="caution">
    <text evidence="8">The sequence shown here is derived from an EMBL/GenBank/DDBJ whole genome shotgun (WGS) entry which is preliminary data.</text>
</comment>
<dbReference type="EMBL" id="AZMV01000004">
    <property type="protein sequence ID" value="ETY71625.1"/>
    <property type="molecule type" value="Genomic_DNA"/>
</dbReference>
<dbReference type="RefSeq" id="WP_034875593.1">
    <property type="nucleotide sequence ID" value="NZ_AZMV01000004.1"/>
</dbReference>
<keyword evidence="4 6" id="KW-1133">Transmembrane helix</keyword>
<dbReference type="GO" id="GO:0005886">
    <property type="term" value="C:plasma membrane"/>
    <property type="evidence" value="ECO:0007669"/>
    <property type="project" value="UniProtKB-SubCell"/>
</dbReference>
<comment type="subcellular location">
    <subcellularLocation>
        <location evidence="1">Cell membrane</location>
        <topology evidence="1">Multi-pass membrane protein</topology>
    </subcellularLocation>
</comment>
<evidence type="ECO:0000256" key="3">
    <source>
        <dbReference type="ARBA" id="ARBA00022692"/>
    </source>
</evidence>
<keyword evidence="3 6" id="KW-0812">Transmembrane</keyword>
<accession>W4NAD7</accession>
<evidence type="ECO:0000256" key="5">
    <source>
        <dbReference type="ARBA" id="ARBA00023136"/>
    </source>
</evidence>
<feature type="transmembrane region" description="Helical" evidence="6">
    <location>
        <begin position="445"/>
        <end position="468"/>
    </location>
</feature>
<organism evidence="8 9">
    <name type="scientific">Bifidobacterium moukalabense DSM 27321</name>
    <dbReference type="NCBI Taxonomy" id="1435051"/>
    <lineage>
        <taxon>Bacteria</taxon>
        <taxon>Bacillati</taxon>
        <taxon>Actinomycetota</taxon>
        <taxon>Actinomycetes</taxon>
        <taxon>Bifidobacteriales</taxon>
        <taxon>Bifidobacteriaceae</taxon>
        <taxon>Bifidobacterium</taxon>
    </lineage>
</organism>
<dbReference type="eggNOG" id="COG0658">
    <property type="taxonomic scope" value="Bacteria"/>
</dbReference>
<feature type="transmembrane region" description="Helical" evidence="6">
    <location>
        <begin position="47"/>
        <end position="68"/>
    </location>
</feature>
<evidence type="ECO:0000256" key="2">
    <source>
        <dbReference type="ARBA" id="ARBA00022475"/>
    </source>
</evidence>
<feature type="transmembrane region" description="Helical" evidence="6">
    <location>
        <begin position="405"/>
        <end position="425"/>
    </location>
</feature>
<protein>
    <submittedName>
        <fullName evidence="8">Competence protein</fullName>
    </submittedName>
</protein>
<keyword evidence="2" id="KW-1003">Cell membrane</keyword>
<dbReference type="NCBIfam" id="TIGR00360">
    <property type="entry name" value="ComEC_N-term"/>
    <property type="match status" value="1"/>
</dbReference>
<dbReference type="GeneID" id="97502369"/>
<reference evidence="8 9" key="1">
    <citation type="journal article" date="2014" name="Genome Announc.">
        <title>The Genome Sequence of Bifidobacterium moukalabense DSM 27321 Highlights the Close Phylogenetic Relatedness with the Bifidobacterium dentium Taxon.</title>
        <authorList>
            <person name="Lugli G.A."/>
            <person name="Duranti S."/>
            <person name="Milani C."/>
            <person name="Turroni F."/>
            <person name="Viappiani A."/>
            <person name="Mangifesta M."/>
            <person name="van Sinderen D."/>
            <person name="Ventura M."/>
        </authorList>
    </citation>
    <scope>NUCLEOTIDE SEQUENCE [LARGE SCALE GENOMIC DNA]</scope>
    <source>
        <strain evidence="8 9">DSM 27321</strain>
    </source>
</reference>
<dbReference type="AlphaFoldDB" id="W4NAD7"/>
<dbReference type="PATRIC" id="fig|1435051.3.peg.1104"/>
<dbReference type="Pfam" id="PF03772">
    <property type="entry name" value="Competence"/>
    <property type="match status" value="1"/>
</dbReference>
<dbReference type="InterPro" id="IPR052159">
    <property type="entry name" value="Competence_DNA_uptake"/>
</dbReference>
<keyword evidence="9" id="KW-1185">Reference proteome</keyword>
<dbReference type="PANTHER" id="PTHR30619:SF7">
    <property type="entry name" value="BETA-LACTAMASE DOMAIN PROTEIN"/>
    <property type="match status" value="1"/>
</dbReference>
<feature type="transmembrane region" description="Helical" evidence="6">
    <location>
        <begin position="283"/>
        <end position="310"/>
    </location>
</feature>
<feature type="domain" description="ComEC/Rec2-related protein" evidence="7">
    <location>
        <begin position="274"/>
        <end position="524"/>
    </location>
</feature>
<evidence type="ECO:0000259" key="7">
    <source>
        <dbReference type="Pfam" id="PF03772"/>
    </source>
</evidence>
<evidence type="ECO:0000256" key="6">
    <source>
        <dbReference type="SAM" id="Phobius"/>
    </source>
</evidence>
<feature type="transmembrane region" description="Helical" evidence="6">
    <location>
        <begin position="375"/>
        <end position="396"/>
    </location>
</feature>
<feature type="transmembrane region" description="Helical" evidence="6">
    <location>
        <begin position="20"/>
        <end position="41"/>
    </location>
</feature>
<feature type="transmembrane region" description="Helical" evidence="6">
    <location>
        <begin position="500"/>
        <end position="527"/>
    </location>
</feature>